<feature type="signal peptide" evidence="3">
    <location>
        <begin position="1"/>
        <end position="26"/>
    </location>
</feature>
<dbReference type="RefSeq" id="WP_136671224.1">
    <property type="nucleotide sequence ID" value="NZ_SSXN01000002.1"/>
</dbReference>
<keyword evidence="3" id="KW-0732">Signal</keyword>
<feature type="domain" description="Transglutaminase-like" evidence="4">
    <location>
        <begin position="260"/>
        <end position="361"/>
    </location>
</feature>
<feature type="region of interest" description="Disordered" evidence="2">
    <location>
        <begin position="750"/>
        <end position="1008"/>
    </location>
</feature>
<feature type="compositionally biased region" description="Polar residues" evidence="2">
    <location>
        <begin position="575"/>
        <end position="622"/>
    </location>
</feature>
<name>A0A4T2H6F1_STRSU</name>
<feature type="compositionally biased region" description="Basic and acidic residues" evidence="2">
    <location>
        <begin position="673"/>
        <end position="699"/>
    </location>
</feature>
<feature type="compositionally biased region" description="Polar residues" evidence="2">
    <location>
        <begin position="868"/>
        <end position="881"/>
    </location>
</feature>
<organism evidence="5 6">
    <name type="scientific">Streptococcus suis</name>
    <dbReference type="NCBI Taxonomy" id="1307"/>
    <lineage>
        <taxon>Bacteria</taxon>
        <taxon>Bacillati</taxon>
        <taxon>Bacillota</taxon>
        <taxon>Bacilli</taxon>
        <taxon>Lactobacillales</taxon>
        <taxon>Streptococcaceae</taxon>
        <taxon>Streptococcus</taxon>
    </lineage>
</organism>
<feature type="compositionally biased region" description="Polar residues" evidence="2">
    <location>
        <begin position="891"/>
        <end position="939"/>
    </location>
</feature>
<sequence length="1161" mass="126424">MIPIQQHGKRWLILTLTLSTSVLALASIGASQPVVFADENSHLQSQKNTNKIDVLNWETFSKKLKAHFQNQSQFHVLKLGFENRLGTLSTWDELKKFGENHDFLVINDKVTQNIHESPHILVMNKGDILVNSPEEYKQKVQELQFRGDQANLNNTITNYAAQRIHALFPIHVESTKRQLLDAAGLKTADNHARVLNDNLTIYSHGYSVDNKFFNEYSHFGFGRDARVSDIVNKMNVTKNLFAANDDTILKMIQESKASIQPTDSEKVKTFVLSMANKVHYDWEAANTTGINKAGLSYYFASDLFAVTQRKLATCVGFSTTAARAFNFMGFPAYVVTGVNAKGDAHATTRVFYDGKWHTIDATGVRGIGQKTVYSDQHFNDIGKDSYQEVDSKELEKLPLGQNNYMVINKEYEEWAMRQKTADLLLFNKEKSLVGLDHIAYVEPKYVSQENKKHLLDIYKVLQEKIEEAKKKDLNLDHKNGYEYILKSVVSDIDKLNKSVNITEKEFAEIKNSMKNNKGFLSQLDKEAAANFEDGDDYKTYLAIMEGKKLQEDPAIIKDNHNVSENQLSPLKEENQANSDEVTQNSKDASAPSVNSAQQSEELLERNSSTQDTISGAPSQQTPAPKVPQAKTELEDKTETSSSSFEKESNEVSANTVLSTEITKNTGSLVSGESRVEETVDRGTSSEKVSAESEEVEKTIVSEVSSDASLANENINSDVQEDTPRLEESTDAVTAIQEVAESPVSALQVISAPQTSLETNSTEVATEVTEPSVAESNSTSPTSPETNSADAVTTSQEMAGTSVSAPQVSSEIPTSSETTPTDVATEVTEPSVVESDSTSPTSPEAISTEVVVAKQEVAESPASAPQVISAPQTSSETNSTEVATEVTEPSVAESNSTSQTPSEMNSAEVVTTSQEVADSSVSIPQVSSEIQTSSETTPTDVATEVTEPSVAENNSASQPSSETISTDVATEVTESSVVESNSASQPSPETTPTETVTASQEVAESRVSAPQVSFVSPTLEVPKNERLDKEVAVTVSNGVEANTHEAGSVPTSDIHVQDAGSATVIQPRSVLGEAISTVEPVGVTTSPQERSAVASEVKVPASLERSNNSVEEEKVVDSNATIENQETEKKEVFTSENVLNSLVTIWVALSTSFFMRYFSRGK</sequence>
<feature type="compositionally biased region" description="Polar residues" evidence="2">
    <location>
        <begin position="788"/>
        <end position="807"/>
    </location>
</feature>
<dbReference type="EMBL" id="SSXN01000002">
    <property type="protein sequence ID" value="TII06667.1"/>
    <property type="molecule type" value="Genomic_DNA"/>
</dbReference>
<dbReference type="InterPro" id="IPR038765">
    <property type="entry name" value="Papain-like_cys_pep_sf"/>
</dbReference>
<feature type="compositionally biased region" description="Polar residues" evidence="2">
    <location>
        <begin position="833"/>
        <end position="844"/>
    </location>
</feature>
<dbReference type="AlphaFoldDB" id="A0A4T2H6F1"/>
<feature type="compositionally biased region" description="Polar residues" evidence="2">
    <location>
        <begin position="950"/>
        <end position="963"/>
    </location>
</feature>
<feature type="coiled-coil region" evidence="1">
    <location>
        <begin position="451"/>
        <end position="512"/>
    </location>
</feature>
<feature type="compositionally biased region" description="Low complexity" evidence="2">
    <location>
        <begin position="964"/>
        <end position="1000"/>
    </location>
</feature>
<keyword evidence="1" id="KW-0175">Coiled coil</keyword>
<evidence type="ECO:0000256" key="3">
    <source>
        <dbReference type="SAM" id="SignalP"/>
    </source>
</evidence>
<comment type="caution">
    <text evidence="5">The sequence shown here is derived from an EMBL/GenBank/DDBJ whole genome shotgun (WGS) entry which is preliminary data.</text>
</comment>
<protein>
    <submittedName>
        <fullName evidence="5">Ribonuclease</fullName>
    </submittedName>
</protein>
<dbReference type="Proteomes" id="UP000305785">
    <property type="component" value="Unassembled WGS sequence"/>
</dbReference>
<evidence type="ECO:0000256" key="2">
    <source>
        <dbReference type="SAM" id="MobiDB-lite"/>
    </source>
</evidence>
<dbReference type="Gene3D" id="3.10.620.30">
    <property type="match status" value="1"/>
</dbReference>
<feature type="compositionally biased region" description="Polar residues" evidence="2">
    <location>
        <begin position="701"/>
        <end position="717"/>
    </location>
</feature>
<feature type="compositionally biased region" description="Low complexity" evidence="2">
    <location>
        <begin position="774"/>
        <end position="787"/>
    </location>
</feature>
<proteinExistence type="predicted"/>
<gene>
    <name evidence="5" type="ORF">FAJ36_01840</name>
</gene>
<evidence type="ECO:0000259" key="4">
    <source>
        <dbReference type="Pfam" id="PF01841"/>
    </source>
</evidence>
<dbReference type="Pfam" id="PF01841">
    <property type="entry name" value="Transglut_core"/>
    <property type="match status" value="1"/>
</dbReference>
<feature type="compositionally biased region" description="Polar residues" evidence="2">
    <location>
        <begin position="750"/>
        <end position="763"/>
    </location>
</feature>
<reference evidence="5 6" key="1">
    <citation type="submission" date="2019-04" db="EMBL/GenBank/DDBJ databases">
        <title>Genome analysis of Streptococcus suis strain WUSS330.</title>
        <authorList>
            <person name="Chen H."/>
            <person name="Gao X."/>
            <person name="Wu Z."/>
        </authorList>
    </citation>
    <scope>NUCLEOTIDE SEQUENCE [LARGE SCALE GENOMIC DNA]</scope>
    <source>
        <strain evidence="5 6">WUSS330</strain>
    </source>
</reference>
<dbReference type="SUPFAM" id="SSF54001">
    <property type="entry name" value="Cysteine proteinases"/>
    <property type="match status" value="1"/>
</dbReference>
<feature type="compositionally biased region" description="Low complexity" evidence="2">
    <location>
        <begin position="808"/>
        <end position="820"/>
    </location>
</feature>
<feature type="compositionally biased region" description="Polar residues" evidence="2">
    <location>
        <begin position="653"/>
        <end position="670"/>
    </location>
</feature>
<dbReference type="InterPro" id="IPR002931">
    <property type="entry name" value="Transglutaminase-like"/>
</dbReference>
<evidence type="ECO:0000256" key="1">
    <source>
        <dbReference type="SAM" id="Coils"/>
    </source>
</evidence>
<evidence type="ECO:0000313" key="5">
    <source>
        <dbReference type="EMBL" id="TII06667.1"/>
    </source>
</evidence>
<evidence type="ECO:0000313" key="6">
    <source>
        <dbReference type="Proteomes" id="UP000305785"/>
    </source>
</evidence>
<feature type="compositionally biased region" description="Basic and acidic residues" evidence="2">
    <location>
        <begin position="631"/>
        <end position="649"/>
    </location>
</feature>
<accession>A0A4T2H6F1</accession>
<feature type="chain" id="PRO_5038874934" evidence="3">
    <location>
        <begin position="27"/>
        <end position="1161"/>
    </location>
</feature>
<feature type="region of interest" description="Disordered" evidence="2">
    <location>
        <begin position="567"/>
        <end position="730"/>
    </location>
</feature>